<dbReference type="Proteomes" id="UP001054821">
    <property type="component" value="Chromosome 6"/>
</dbReference>
<comment type="caution">
    <text evidence="1">The sequence shown here is derived from an EMBL/GenBank/DDBJ whole genome shotgun (WGS) entry which is preliminary data.</text>
</comment>
<gene>
    <name evidence="1" type="ORF">L3X38_034363</name>
</gene>
<organism evidence="1 2">
    <name type="scientific">Prunus dulcis</name>
    <name type="common">Almond</name>
    <name type="synonym">Amygdalus dulcis</name>
    <dbReference type="NCBI Taxonomy" id="3755"/>
    <lineage>
        <taxon>Eukaryota</taxon>
        <taxon>Viridiplantae</taxon>
        <taxon>Streptophyta</taxon>
        <taxon>Embryophyta</taxon>
        <taxon>Tracheophyta</taxon>
        <taxon>Spermatophyta</taxon>
        <taxon>Magnoliopsida</taxon>
        <taxon>eudicotyledons</taxon>
        <taxon>Gunneridae</taxon>
        <taxon>Pentapetalae</taxon>
        <taxon>rosids</taxon>
        <taxon>fabids</taxon>
        <taxon>Rosales</taxon>
        <taxon>Rosaceae</taxon>
        <taxon>Amygdaloideae</taxon>
        <taxon>Amygdaleae</taxon>
        <taxon>Prunus</taxon>
    </lineage>
</organism>
<reference evidence="1 2" key="1">
    <citation type="journal article" date="2022" name="G3 (Bethesda)">
        <title>Whole-genome sequence and methylome profiling of the almond [Prunus dulcis (Mill.) D.A. Webb] cultivar 'Nonpareil'.</title>
        <authorList>
            <person name="D'Amico-Willman K.M."/>
            <person name="Ouma W.Z."/>
            <person name="Meulia T."/>
            <person name="Sideli G.M."/>
            <person name="Gradziel T.M."/>
            <person name="Fresnedo-Ramirez J."/>
        </authorList>
    </citation>
    <scope>NUCLEOTIDE SEQUENCE [LARGE SCALE GENOMIC DNA]</scope>
    <source>
        <strain evidence="1">Clone GOH B32 T37-40</strain>
    </source>
</reference>
<dbReference type="AlphaFoldDB" id="A0AAD4VHN6"/>
<accession>A0AAD4VHN6</accession>
<sequence>MGRDGRMRLEIAGASEQLDKDSVKLWNDLPEEKMGDGEIGLEIARVSVIRDDAYSLNGFLGAQCSSYSCLSGELLFSAIFLPSFLPYSMARSDEGKEMGMYTGLKGVLLKYPLIFSNGLRWVCLWPCPGDSQKPAYRGGCHLTVARRASRWWGSNLGVADAMSLDSPLCLSLQHQPRNTLNLPDKTSMKMIACGMMARYWKNA</sequence>
<evidence type="ECO:0000313" key="2">
    <source>
        <dbReference type="Proteomes" id="UP001054821"/>
    </source>
</evidence>
<evidence type="ECO:0000313" key="1">
    <source>
        <dbReference type="EMBL" id="KAI5325289.1"/>
    </source>
</evidence>
<proteinExistence type="predicted"/>
<name>A0AAD4VHN6_PRUDU</name>
<keyword evidence="2" id="KW-1185">Reference proteome</keyword>
<dbReference type="EMBL" id="JAJFAZ020000006">
    <property type="protein sequence ID" value="KAI5325289.1"/>
    <property type="molecule type" value="Genomic_DNA"/>
</dbReference>
<protein>
    <submittedName>
        <fullName evidence="1">Uncharacterized protein</fullName>
    </submittedName>
</protein>